<proteinExistence type="predicted"/>
<protein>
    <submittedName>
        <fullName evidence="1">BrnT family toxin</fullName>
    </submittedName>
</protein>
<reference evidence="2" key="1">
    <citation type="submission" date="2018-05" db="EMBL/GenBank/DDBJ databases">
        <title>Azospirillum thermophila sp. nov., a novel isolated from hot spring.</title>
        <authorList>
            <person name="Zhao Z."/>
        </authorList>
    </citation>
    <scope>NUCLEOTIDE SEQUENCE [LARGE SCALE GENOMIC DNA]</scope>
    <source>
        <strain evidence="2">CFH 70021</strain>
        <plasmid evidence="2">unnamed5</plasmid>
    </source>
</reference>
<dbReference type="Gene3D" id="3.10.450.530">
    <property type="entry name" value="Ribonuclease toxin, BrnT, of type II toxin-antitoxin system"/>
    <property type="match status" value="1"/>
</dbReference>
<dbReference type="RefSeq" id="WP_109334488.1">
    <property type="nucleotide sequence ID" value="NZ_CP029360.1"/>
</dbReference>
<evidence type="ECO:0000313" key="1">
    <source>
        <dbReference type="EMBL" id="AWK90306.1"/>
    </source>
</evidence>
<dbReference type="InterPro" id="IPR038573">
    <property type="entry name" value="BrnT_sf"/>
</dbReference>
<dbReference type="Pfam" id="PF04365">
    <property type="entry name" value="BrnT_toxin"/>
    <property type="match status" value="1"/>
</dbReference>
<dbReference type="OrthoDB" id="9798158at2"/>
<keyword evidence="1" id="KW-0614">Plasmid</keyword>
<dbReference type="Proteomes" id="UP000245629">
    <property type="component" value="Plasmid unnamed5"/>
</dbReference>
<gene>
    <name evidence="1" type="ORF">DEW08_30280</name>
</gene>
<dbReference type="InterPro" id="IPR007460">
    <property type="entry name" value="BrnT_toxin"/>
</dbReference>
<evidence type="ECO:0000313" key="2">
    <source>
        <dbReference type="Proteomes" id="UP000245629"/>
    </source>
</evidence>
<name>A0A2S2D0M1_9PROT</name>
<accession>A0A2S2D0M1</accession>
<dbReference type="AlphaFoldDB" id="A0A2S2D0M1"/>
<sequence length="89" mass="10512">MPFDPAKNALNIRDDGIDLSFGDRVMQDGNALHMLDDRMNYGEERWNVLGMVNGVVYHLTYTDREDGFRYISLRKATKREAEFYYREAR</sequence>
<keyword evidence="2" id="KW-1185">Reference proteome</keyword>
<organism evidence="1 2">
    <name type="scientific">Azospirillum thermophilum</name>
    <dbReference type="NCBI Taxonomy" id="2202148"/>
    <lineage>
        <taxon>Bacteria</taxon>
        <taxon>Pseudomonadati</taxon>
        <taxon>Pseudomonadota</taxon>
        <taxon>Alphaproteobacteria</taxon>
        <taxon>Rhodospirillales</taxon>
        <taxon>Azospirillaceae</taxon>
        <taxon>Azospirillum</taxon>
    </lineage>
</organism>
<geneLocation type="plasmid" evidence="1 2">
    <name>unnamed5</name>
</geneLocation>
<dbReference type="KEGG" id="azz:DEW08_30280"/>
<dbReference type="EMBL" id="CP029360">
    <property type="protein sequence ID" value="AWK90306.1"/>
    <property type="molecule type" value="Genomic_DNA"/>
</dbReference>